<dbReference type="RefSeq" id="WP_379895539.1">
    <property type="nucleotide sequence ID" value="NZ_CBCSCT010000024.1"/>
</dbReference>
<feature type="transmembrane region" description="Helical" evidence="1">
    <location>
        <begin position="107"/>
        <end position="128"/>
    </location>
</feature>
<reference evidence="3" key="1">
    <citation type="journal article" date="2019" name="Int. J. Syst. Evol. Microbiol.">
        <title>The Global Catalogue of Microorganisms (GCM) 10K type strain sequencing project: providing services to taxonomists for standard genome sequencing and annotation.</title>
        <authorList>
            <consortium name="The Broad Institute Genomics Platform"/>
            <consortium name="The Broad Institute Genome Sequencing Center for Infectious Disease"/>
            <person name="Wu L."/>
            <person name="Ma J."/>
        </authorList>
    </citation>
    <scope>NUCLEOTIDE SEQUENCE [LARGE SCALE GENOMIC DNA]</scope>
    <source>
        <strain evidence="3">CCM 8749</strain>
    </source>
</reference>
<proteinExistence type="predicted"/>
<keyword evidence="3" id="KW-1185">Reference proteome</keyword>
<evidence type="ECO:0000256" key="1">
    <source>
        <dbReference type="SAM" id="Phobius"/>
    </source>
</evidence>
<protein>
    <submittedName>
        <fullName evidence="2">Stage II sporulation protein M</fullName>
    </submittedName>
</protein>
<dbReference type="Proteomes" id="UP001596250">
    <property type="component" value="Unassembled WGS sequence"/>
</dbReference>
<feature type="transmembrane region" description="Helical" evidence="1">
    <location>
        <begin position="174"/>
        <end position="193"/>
    </location>
</feature>
<feature type="transmembrane region" description="Helical" evidence="1">
    <location>
        <begin position="12"/>
        <end position="37"/>
    </location>
</feature>
<accession>A0ABW1ISH5</accession>
<feature type="transmembrane region" description="Helical" evidence="1">
    <location>
        <begin position="134"/>
        <end position="154"/>
    </location>
</feature>
<dbReference type="NCBIfam" id="TIGR02831">
    <property type="entry name" value="spo_II_M"/>
    <property type="match status" value="1"/>
</dbReference>
<gene>
    <name evidence="2" type="primary">spoIIM</name>
    <name evidence="2" type="ORF">ACFPXP_16690</name>
</gene>
<comment type="caution">
    <text evidence="2">The sequence shown here is derived from an EMBL/GenBank/DDBJ whole genome shotgun (WGS) entry which is preliminary data.</text>
</comment>
<keyword evidence="1" id="KW-0812">Transmembrane</keyword>
<dbReference type="EMBL" id="JBHSQV010000175">
    <property type="protein sequence ID" value="MFC5988040.1"/>
    <property type="molecule type" value="Genomic_DNA"/>
</dbReference>
<evidence type="ECO:0000313" key="2">
    <source>
        <dbReference type="EMBL" id="MFC5988040.1"/>
    </source>
</evidence>
<sequence length="210" mass="23308">MQLKMKKMTQEYLPLTIFVSVLFIMGVVFGALLVNALSLEQKQDMYRYLGSFFNDLQGVAIDASDSFKQVFGMHLKWILLIWVLGLSVVGLPLVFILIFLKGVLVGFSVGYLVSELSWKGMLFALASIAPQNILIIPSLILSSVLAVVFSMFVIKNRLIERKGSVSQAFTQYSFGMIGFMFVLFGASLLEAFLSPVLMKWVTPIIQTAAG</sequence>
<name>A0ABW1ISH5_9BACL</name>
<keyword evidence="1" id="KW-0472">Membrane</keyword>
<dbReference type="Pfam" id="PF01944">
    <property type="entry name" value="SpoIIM"/>
    <property type="match status" value="1"/>
</dbReference>
<evidence type="ECO:0000313" key="3">
    <source>
        <dbReference type="Proteomes" id="UP001596250"/>
    </source>
</evidence>
<keyword evidence="1" id="KW-1133">Transmembrane helix</keyword>
<dbReference type="InterPro" id="IPR014196">
    <property type="entry name" value="SpoIIM"/>
</dbReference>
<dbReference type="PIRSF" id="PIRSF038973">
    <property type="entry name" value="SpoIIM"/>
    <property type="match status" value="1"/>
</dbReference>
<organism evidence="2 3">
    <name type="scientific">Marinicrinis lubricantis</name>
    <dbReference type="NCBI Taxonomy" id="2086470"/>
    <lineage>
        <taxon>Bacteria</taxon>
        <taxon>Bacillati</taxon>
        <taxon>Bacillota</taxon>
        <taxon>Bacilli</taxon>
        <taxon>Bacillales</taxon>
        <taxon>Paenibacillaceae</taxon>
    </lineage>
</organism>
<dbReference type="InterPro" id="IPR002798">
    <property type="entry name" value="SpoIIM-like"/>
</dbReference>
<feature type="transmembrane region" description="Helical" evidence="1">
    <location>
        <begin position="77"/>
        <end position="100"/>
    </location>
</feature>